<evidence type="ECO:0000256" key="1">
    <source>
        <dbReference type="SAM" id="SignalP"/>
    </source>
</evidence>
<dbReference type="RefSeq" id="WP_124740446.1">
    <property type="nucleotide sequence ID" value="NZ_CP034087.1"/>
</dbReference>
<evidence type="ECO:0000259" key="2">
    <source>
        <dbReference type="Pfam" id="PF03413"/>
    </source>
</evidence>
<evidence type="ECO:0000313" key="4">
    <source>
        <dbReference type="Proteomes" id="UP000273982"/>
    </source>
</evidence>
<dbReference type="Pfam" id="PF03413">
    <property type="entry name" value="PepSY"/>
    <property type="match status" value="1"/>
</dbReference>
<dbReference type="InterPro" id="IPR025711">
    <property type="entry name" value="PepSY"/>
</dbReference>
<protein>
    <submittedName>
        <fullName evidence="3">Peptidase</fullName>
    </submittedName>
</protein>
<accession>A0A3G8MDV3</accession>
<dbReference type="EMBL" id="CP034087">
    <property type="protein sequence ID" value="AZG78938.1"/>
    <property type="molecule type" value="Genomic_DNA"/>
</dbReference>
<name>A0A3G8MDV3_9HYPH</name>
<feature type="chain" id="PRO_5017992743" evidence="1">
    <location>
        <begin position="27"/>
        <end position="126"/>
    </location>
</feature>
<proteinExistence type="predicted"/>
<feature type="domain" description="PepSY" evidence="2">
    <location>
        <begin position="43"/>
        <end position="99"/>
    </location>
</feature>
<sequence>MLKPRFMPMIKMVTVVASLEAGAAQAQNLLDFLSPSQGEALQPMESILAEARAAVPGHVMEIELERKRGVWVYEVEVLPQSGGRKRELIFDAQTGALLSLRKIIERTSATPGRPAKEEFDSLEHAP</sequence>
<geneLocation type="plasmid" evidence="4">
    <name>pgw6_1</name>
</geneLocation>
<dbReference type="Gene3D" id="3.10.450.40">
    <property type="match status" value="1"/>
</dbReference>
<keyword evidence="3" id="KW-0614">Plasmid</keyword>
<keyword evidence="1" id="KW-0732">Signal</keyword>
<organism evidence="3 4">
    <name type="scientific">Methylocystis rosea</name>
    <dbReference type="NCBI Taxonomy" id="173366"/>
    <lineage>
        <taxon>Bacteria</taxon>
        <taxon>Pseudomonadati</taxon>
        <taxon>Pseudomonadota</taxon>
        <taxon>Alphaproteobacteria</taxon>
        <taxon>Hyphomicrobiales</taxon>
        <taxon>Methylocystaceae</taxon>
        <taxon>Methylocystis</taxon>
    </lineage>
</organism>
<dbReference type="AlphaFoldDB" id="A0A3G8MDV3"/>
<reference evidence="3 4" key="1">
    <citation type="submission" date="2018-11" db="EMBL/GenBank/DDBJ databases">
        <title>Genome squencing of methanotrophic bacteria isolated from alkaline groundwater in Korea.</title>
        <authorList>
            <person name="Nguyen L.N."/>
        </authorList>
    </citation>
    <scope>NUCLEOTIDE SEQUENCE [LARGE SCALE GENOMIC DNA]</scope>
    <source>
        <strain evidence="3 4">GW6</strain>
        <plasmid evidence="4">pgw6_1</plasmid>
    </source>
</reference>
<gene>
    <name evidence="3" type="ORF">EHO51_19230</name>
</gene>
<dbReference type="Proteomes" id="UP000273982">
    <property type="component" value="Plasmid pGW6_1"/>
</dbReference>
<feature type="signal peptide" evidence="1">
    <location>
        <begin position="1"/>
        <end position="26"/>
    </location>
</feature>
<evidence type="ECO:0000313" key="3">
    <source>
        <dbReference type="EMBL" id="AZG78938.1"/>
    </source>
</evidence>
<dbReference type="KEGG" id="mros:EHO51_19230"/>